<evidence type="ECO:0000313" key="1">
    <source>
        <dbReference type="EMBL" id="KPQ35681.1"/>
    </source>
</evidence>
<dbReference type="STRING" id="1666911.HLUCCA11_08940"/>
<dbReference type="Proteomes" id="UP000050465">
    <property type="component" value="Unassembled WGS sequence"/>
</dbReference>
<gene>
    <name evidence="1" type="ORF">HLUCCA11_08940</name>
</gene>
<accession>A0A0P7YZ62</accession>
<name>A0A0P7YZ62_9CYAN</name>
<protein>
    <submittedName>
        <fullName evidence="1">Uncharacterized protein</fullName>
    </submittedName>
</protein>
<sequence>MDSHFRNRNFRKRNFRSRTLEAEFRHVVRQQKARSVARSAQICLRRLAQEIVHYLTGQQSLSIQQQTTLDGRQRWVVYDPASNTCQTFSTQQSVREWLEIRHLK</sequence>
<proteinExistence type="predicted"/>
<evidence type="ECO:0000313" key="2">
    <source>
        <dbReference type="Proteomes" id="UP000050465"/>
    </source>
</evidence>
<reference evidence="1 2" key="1">
    <citation type="submission" date="2015-09" db="EMBL/GenBank/DDBJ databases">
        <title>Identification and resolution of microdiversity through metagenomic sequencing of parallel consortia.</title>
        <authorList>
            <person name="Nelson W.C."/>
            <person name="Romine M.F."/>
            <person name="Lindemann S.R."/>
        </authorList>
    </citation>
    <scope>NUCLEOTIDE SEQUENCE [LARGE SCALE GENOMIC DNA]</scope>
    <source>
        <strain evidence="1">Ana</strain>
    </source>
</reference>
<organism evidence="1 2">
    <name type="scientific">Phormidesmis priestleyi Ana</name>
    <dbReference type="NCBI Taxonomy" id="1666911"/>
    <lineage>
        <taxon>Bacteria</taxon>
        <taxon>Bacillati</taxon>
        <taxon>Cyanobacteriota</taxon>
        <taxon>Cyanophyceae</taxon>
        <taxon>Leptolyngbyales</taxon>
        <taxon>Leptolyngbyaceae</taxon>
        <taxon>Phormidesmis</taxon>
    </lineage>
</organism>
<comment type="caution">
    <text evidence="1">The sequence shown here is derived from an EMBL/GenBank/DDBJ whole genome shotgun (WGS) entry which is preliminary data.</text>
</comment>
<dbReference type="EMBL" id="LJZR01000010">
    <property type="protein sequence ID" value="KPQ35681.1"/>
    <property type="molecule type" value="Genomic_DNA"/>
</dbReference>
<dbReference type="AlphaFoldDB" id="A0A0P7YZ62"/>